<dbReference type="RefSeq" id="WP_142986273.1">
    <property type="nucleotide sequence ID" value="NZ_FXTD01000004.1"/>
</dbReference>
<feature type="compositionally biased region" description="Basic and acidic residues" evidence="5">
    <location>
        <begin position="345"/>
        <end position="354"/>
    </location>
</feature>
<dbReference type="NCBIfam" id="TIGR01727">
    <property type="entry name" value="oligo_HPY"/>
    <property type="match status" value="1"/>
</dbReference>
<dbReference type="SUPFAM" id="SSF52540">
    <property type="entry name" value="P-loop containing nucleoside triphosphate hydrolases"/>
    <property type="match status" value="1"/>
</dbReference>
<evidence type="ECO:0000256" key="4">
    <source>
        <dbReference type="ARBA" id="ARBA00022840"/>
    </source>
</evidence>
<dbReference type="Gene3D" id="3.40.50.300">
    <property type="entry name" value="P-loop containing nucleotide triphosphate hydrolases"/>
    <property type="match status" value="1"/>
</dbReference>
<dbReference type="InterPro" id="IPR013563">
    <property type="entry name" value="Oligopep_ABC_C"/>
</dbReference>
<dbReference type="SMART" id="SM00382">
    <property type="entry name" value="AAA"/>
    <property type="match status" value="1"/>
</dbReference>
<evidence type="ECO:0000313" key="8">
    <source>
        <dbReference type="Proteomes" id="UP000319712"/>
    </source>
</evidence>
<dbReference type="PROSITE" id="PS00211">
    <property type="entry name" value="ABC_TRANSPORTER_1"/>
    <property type="match status" value="1"/>
</dbReference>
<dbReference type="Pfam" id="PF00005">
    <property type="entry name" value="ABC_tran"/>
    <property type="match status" value="1"/>
</dbReference>
<dbReference type="InterPro" id="IPR017871">
    <property type="entry name" value="ABC_transporter-like_CS"/>
</dbReference>
<keyword evidence="8" id="KW-1185">Reference proteome</keyword>
<feature type="region of interest" description="Disordered" evidence="5">
    <location>
        <begin position="334"/>
        <end position="354"/>
    </location>
</feature>
<dbReference type="InterPro" id="IPR027417">
    <property type="entry name" value="P-loop_NTPase"/>
</dbReference>
<dbReference type="PANTHER" id="PTHR43776">
    <property type="entry name" value="TRANSPORT ATP-BINDING PROTEIN"/>
    <property type="match status" value="1"/>
</dbReference>
<dbReference type="InterPro" id="IPR003439">
    <property type="entry name" value="ABC_transporter-like_ATP-bd"/>
</dbReference>
<dbReference type="InterPro" id="IPR050319">
    <property type="entry name" value="ABC_transp_ATP-bind"/>
</dbReference>
<keyword evidence="4 7" id="KW-0067">ATP-binding</keyword>
<keyword evidence="2" id="KW-0813">Transport</keyword>
<protein>
    <submittedName>
        <fullName evidence="7">Peptide/nickel transport system ATP-binding protein</fullName>
    </submittedName>
</protein>
<name>A0A521CIA2_9EURY</name>
<reference evidence="7 8" key="1">
    <citation type="submission" date="2017-05" db="EMBL/GenBank/DDBJ databases">
        <authorList>
            <person name="Varghese N."/>
            <person name="Submissions S."/>
        </authorList>
    </citation>
    <scope>NUCLEOTIDE SEQUENCE [LARGE SCALE GENOMIC DNA]</scope>
    <source>
        <strain evidence="7 8">DSM 19504</strain>
    </source>
</reference>
<proteinExistence type="inferred from homology"/>
<evidence type="ECO:0000256" key="1">
    <source>
        <dbReference type="ARBA" id="ARBA00005417"/>
    </source>
</evidence>
<gene>
    <name evidence="7" type="ORF">SAMN06264867_104219</name>
</gene>
<dbReference type="Proteomes" id="UP000319712">
    <property type="component" value="Unassembled WGS sequence"/>
</dbReference>
<dbReference type="OrthoDB" id="18209at2157"/>
<dbReference type="EMBL" id="FXTD01000004">
    <property type="protein sequence ID" value="SMO59148.1"/>
    <property type="molecule type" value="Genomic_DNA"/>
</dbReference>
<evidence type="ECO:0000313" key="7">
    <source>
        <dbReference type="EMBL" id="SMO59148.1"/>
    </source>
</evidence>
<evidence type="ECO:0000256" key="2">
    <source>
        <dbReference type="ARBA" id="ARBA00022448"/>
    </source>
</evidence>
<evidence type="ECO:0000256" key="5">
    <source>
        <dbReference type="SAM" id="MobiDB-lite"/>
    </source>
</evidence>
<dbReference type="GO" id="GO:0055085">
    <property type="term" value="P:transmembrane transport"/>
    <property type="evidence" value="ECO:0007669"/>
    <property type="project" value="UniProtKB-ARBA"/>
</dbReference>
<feature type="domain" description="ABC transporter" evidence="6">
    <location>
        <begin position="8"/>
        <end position="265"/>
    </location>
</feature>
<comment type="similarity">
    <text evidence="1">Belongs to the ABC transporter superfamily.</text>
</comment>
<dbReference type="PANTHER" id="PTHR43776:SF7">
    <property type="entry name" value="D,D-DIPEPTIDE TRANSPORT ATP-BINDING PROTEIN DDPF-RELATED"/>
    <property type="match status" value="1"/>
</dbReference>
<dbReference type="CDD" id="cd03257">
    <property type="entry name" value="ABC_NikE_OppD_transporters"/>
    <property type="match status" value="1"/>
</dbReference>
<dbReference type="AlphaFoldDB" id="A0A521CIA2"/>
<dbReference type="GO" id="GO:0015833">
    <property type="term" value="P:peptide transport"/>
    <property type="evidence" value="ECO:0007669"/>
    <property type="project" value="InterPro"/>
</dbReference>
<dbReference type="GO" id="GO:0016887">
    <property type="term" value="F:ATP hydrolysis activity"/>
    <property type="evidence" value="ECO:0007669"/>
    <property type="project" value="InterPro"/>
</dbReference>
<feature type="region of interest" description="Disordered" evidence="5">
    <location>
        <begin position="273"/>
        <end position="295"/>
    </location>
</feature>
<evidence type="ECO:0000256" key="3">
    <source>
        <dbReference type="ARBA" id="ARBA00022741"/>
    </source>
</evidence>
<dbReference type="GO" id="GO:0005524">
    <property type="term" value="F:ATP binding"/>
    <property type="evidence" value="ECO:0007669"/>
    <property type="project" value="UniProtKB-KW"/>
</dbReference>
<keyword evidence="3" id="KW-0547">Nucleotide-binding</keyword>
<dbReference type="PROSITE" id="PS50893">
    <property type="entry name" value="ABC_TRANSPORTER_2"/>
    <property type="match status" value="1"/>
</dbReference>
<evidence type="ECO:0000259" key="6">
    <source>
        <dbReference type="PROSITE" id="PS50893"/>
    </source>
</evidence>
<organism evidence="7 8">
    <name type="scientific">Halorubrum cibi</name>
    <dbReference type="NCBI Taxonomy" id="413815"/>
    <lineage>
        <taxon>Archaea</taxon>
        <taxon>Methanobacteriati</taxon>
        <taxon>Methanobacteriota</taxon>
        <taxon>Stenosarchaea group</taxon>
        <taxon>Halobacteria</taxon>
        <taxon>Halobacteriales</taxon>
        <taxon>Haloferacaceae</taxon>
        <taxon>Halorubrum</taxon>
    </lineage>
</organism>
<accession>A0A521CIA2</accession>
<dbReference type="FunFam" id="3.40.50.300:FF:000016">
    <property type="entry name" value="Oligopeptide ABC transporter ATP-binding component"/>
    <property type="match status" value="1"/>
</dbReference>
<sequence length="354" mass="39602">MSATDPVLELESVDKHFQTTSSFVESVKERIFGEGPKLVRAVDDLDMTLEQNQVQGVIGESGCGKTTLLRTVMGLYDPTDGDIRFQGKSTSEFGKADWKEFRRKVQIVFQDPFNSLDPKFSVRRTIAEPLEIHDIDYERSDIEEMLEKVGLTPASQYIQQFPNQLSGGEKQRVAIARALITDPEVILADEPSSMLDVSTQASILNLLNDLTSEFGVSMIYISHDLSTVSYVCDEINVMYLGRIVEKAETRELLSDPKHPYTKALIQSIPIPDPHHKRERATIGGEPGDPIDMPEGCRFKTRCPERMDVCDRKPRDVDPDGDGERTVACHLYYDHEATAGQADEPAGEHTPETPT</sequence>
<dbReference type="Pfam" id="PF08352">
    <property type="entry name" value="oligo_HPY"/>
    <property type="match status" value="1"/>
</dbReference>
<dbReference type="InterPro" id="IPR003593">
    <property type="entry name" value="AAA+_ATPase"/>
</dbReference>